<name>A0ABD2NDQ4_9CUCU</name>
<accession>A0ABD2NDQ4</accession>
<dbReference type="CDD" id="cd23705">
    <property type="entry name" value="Flattop"/>
    <property type="match status" value="1"/>
</dbReference>
<organism evidence="3 4">
    <name type="scientific">Cryptolaemus montrouzieri</name>
    <dbReference type="NCBI Taxonomy" id="559131"/>
    <lineage>
        <taxon>Eukaryota</taxon>
        <taxon>Metazoa</taxon>
        <taxon>Ecdysozoa</taxon>
        <taxon>Arthropoda</taxon>
        <taxon>Hexapoda</taxon>
        <taxon>Insecta</taxon>
        <taxon>Pterygota</taxon>
        <taxon>Neoptera</taxon>
        <taxon>Endopterygota</taxon>
        <taxon>Coleoptera</taxon>
        <taxon>Polyphaga</taxon>
        <taxon>Cucujiformia</taxon>
        <taxon>Coccinelloidea</taxon>
        <taxon>Coccinellidae</taxon>
        <taxon>Scymninae</taxon>
        <taxon>Scymnini</taxon>
        <taxon>Cryptolaemus</taxon>
    </lineage>
</organism>
<gene>
    <name evidence="3" type="ORF">HHI36_012134</name>
</gene>
<reference evidence="3 4" key="1">
    <citation type="journal article" date="2021" name="BMC Biol.">
        <title>Horizontally acquired antibacterial genes associated with adaptive radiation of ladybird beetles.</title>
        <authorList>
            <person name="Li H.S."/>
            <person name="Tang X.F."/>
            <person name="Huang Y.H."/>
            <person name="Xu Z.Y."/>
            <person name="Chen M.L."/>
            <person name="Du X.Y."/>
            <person name="Qiu B.Y."/>
            <person name="Chen P.T."/>
            <person name="Zhang W."/>
            <person name="Slipinski A."/>
            <person name="Escalona H.E."/>
            <person name="Waterhouse R.M."/>
            <person name="Zwick A."/>
            <person name="Pang H."/>
        </authorList>
    </citation>
    <scope>NUCLEOTIDE SEQUENCE [LARGE SCALE GENOMIC DNA]</scope>
    <source>
        <strain evidence="3">SYSU2018</strain>
    </source>
</reference>
<dbReference type="EMBL" id="JABFTP020000103">
    <property type="protein sequence ID" value="KAL3276767.1"/>
    <property type="molecule type" value="Genomic_DNA"/>
</dbReference>
<evidence type="ECO:0000313" key="3">
    <source>
        <dbReference type="EMBL" id="KAL3276767.1"/>
    </source>
</evidence>
<dbReference type="Pfam" id="PF22611">
    <property type="entry name" value="CFAP126"/>
    <property type="match status" value="1"/>
</dbReference>
<dbReference type="PANTHER" id="PTHR34639">
    <property type="entry name" value="PROTEIN FLATTOP"/>
    <property type="match status" value="1"/>
</dbReference>
<evidence type="ECO:0000256" key="2">
    <source>
        <dbReference type="ARBA" id="ARBA00033306"/>
    </source>
</evidence>
<dbReference type="PANTHER" id="PTHR34639:SF1">
    <property type="entry name" value="PROTEIN FLATTOP"/>
    <property type="match status" value="1"/>
</dbReference>
<dbReference type="AlphaFoldDB" id="A0ABD2NDQ4"/>
<sequence>MSKHYFGNQYDRPYGPPLLRNWEVPKSYRGHLVDKLGPQRSSVKIISNDRGHLVPGVPRPKDRPWIRFPTTWHLPKKIDRKTADEISGLSKIKKFLCTDQEEAEKSALVVKKDVNEEPQKQEETLCTSKPLEEKTHCPIHDCL</sequence>
<protein>
    <recommendedName>
        <fullName evidence="2">Cilia- and flagella-associated protein 126</fullName>
    </recommendedName>
</protein>
<comment type="caution">
    <text evidence="3">The sequence shown here is derived from an EMBL/GenBank/DDBJ whole genome shotgun (WGS) entry which is preliminary data.</text>
</comment>
<proteinExistence type="inferred from homology"/>
<comment type="similarity">
    <text evidence="1">Belongs to the Flattop family.</text>
</comment>
<keyword evidence="4" id="KW-1185">Reference proteome</keyword>
<evidence type="ECO:0000256" key="1">
    <source>
        <dbReference type="ARBA" id="ARBA00009887"/>
    </source>
</evidence>
<dbReference type="InterPro" id="IPR038797">
    <property type="entry name" value="Fltp"/>
</dbReference>
<dbReference type="Proteomes" id="UP001516400">
    <property type="component" value="Unassembled WGS sequence"/>
</dbReference>
<evidence type="ECO:0000313" key="4">
    <source>
        <dbReference type="Proteomes" id="UP001516400"/>
    </source>
</evidence>